<feature type="compositionally biased region" description="Low complexity" evidence="6">
    <location>
        <begin position="135"/>
        <end position="149"/>
    </location>
</feature>
<dbReference type="Proteomes" id="UP000694941">
    <property type="component" value="Unplaced"/>
</dbReference>
<dbReference type="Gene3D" id="6.10.140.1610">
    <property type="match status" value="1"/>
</dbReference>
<evidence type="ECO:0000256" key="1">
    <source>
        <dbReference type="ARBA" id="ARBA00004123"/>
    </source>
</evidence>
<dbReference type="Pfam" id="PF07084">
    <property type="entry name" value="Spot_14"/>
    <property type="match status" value="2"/>
</dbReference>
<accession>A0ABM1TCU4</accession>
<comment type="subcellular location">
    <subcellularLocation>
        <location evidence="2">Cytoplasm</location>
    </subcellularLocation>
    <subcellularLocation>
        <location evidence="1">Nucleus</location>
    </subcellularLocation>
</comment>
<dbReference type="PANTHER" id="PTHR14315:SF17">
    <property type="entry name" value="MIP21584P"/>
    <property type="match status" value="1"/>
</dbReference>
<protein>
    <submittedName>
        <fullName evidence="8">Mid1-interacting protein 1-like</fullName>
    </submittedName>
</protein>
<evidence type="ECO:0000313" key="7">
    <source>
        <dbReference type="Proteomes" id="UP000694941"/>
    </source>
</evidence>
<feature type="region of interest" description="Disordered" evidence="6">
    <location>
        <begin position="127"/>
        <end position="149"/>
    </location>
</feature>
<keyword evidence="7" id="KW-1185">Reference proteome</keyword>
<comment type="similarity">
    <text evidence="3">Belongs to the SPOT14 family.</text>
</comment>
<keyword evidence="4" id="KW-0963">Cytoplasm</keyword>
<dbReference type="RefSeq" id="XP_022253700.1">
    <property type="nucleotide sequence ID" value="XM_022397992.1"/>
</dbReference>
<evidence type="ECO:0000313" key="8">
    <source>
        <dbReference type="RefSeq" id="XP_022253700.1"/>
    </source>
</evidence>
<evidence type="ECO:0000256" key="6">
    <source>
        <dbReference type="SAM" id="MobiDB-lite"/>
    </source>
</evidence>
<dbReference type="GeneID" id="111088296"/>
<dbReference type="InterPro" id="IPR009786">
    <property type="entry name" value="Spot_14"/>
</dbReference>
<evidence type="ECO:0000256" key="4">
    <source>
        <dbReference type="ARBA" id="ARBA00022490"/>
    </source>
</evidence>
<evidence type="ECO:0000256" key="3">
    <source>
        <dbReference type="ARBA" id="ARBA00009488"/>
    </source>
</evidence>
<proteinExistence type="inferred from homology"/>
<sequence>MQSYHRKQYLQRSCHGVGSDRFSFSEQSVVSAMDRFVKSIKNMDSTILLPSRLKDMDVGANGVSMEKCSSPIDLLLKIDMSNLYSLLHDVKNELVWGPALVNITDPTPTLNRIVQVRSSAIVETPSHPQENIALGSAGSSTSDSDSVGDSDCMNSLGLTLGLANEQNKGLEGAQIVRLANSFRYHLQGLQTILNQFSDSADYLSSRYQEEVDVCFR</sequence>
<gene>
    <name evidence="8" type="primary">LOC111088296</name>
</gene>
<dbReference type="InterPro" id="IPR053719">
    <property type="entry name" value="Lipogen_MT_Stabilize_sf"/>
</dbReference>
<organism evidence="7 8">
    <name type="scientific">Limulus polyphemus</name>
    <name type="common">Atlantic horseshoe crab</name>
    <dbReference type="NCBI Taxonomy" id="6850"/>
    <lineage>
        <taxon>Eukaryota</taxon>
        <taxon>Metazoa</taxon>
        <taxon>Ecdysozoa</taxon>
        <taxon>Arthropoda</taxon>
        <taxon>Chelicerata</taxon>
        <taxon>Merostomata</taxon>
        <taxon>Xiphosura</taxon>
        <taxon>Limulidae</taxon>
        <taxon>Limulus</taxon>
    </lineage>
</organism>
<name>A0ABM1TCU4_LIMPO</name>
<reference evidence="8" key="1">
    <citation type="submission" date="2025-08" db="UniProtKB">
        <authorList>
            <consortium name="RefSeq"/>
        </authorList>
    </citation>
    <scope>IDENTIFICATION</scope>
    <source>
        <tissue evidence="8">Muscle</tissue>
    </source>
</reference>
<evidence type="ECO:0000256" key="2">
    <source>
        <dbReference type="ARBA" id="ARBA00004496"/>
    </source>
</evidence>
<dbReference type="PANTHER" id="PTHR14315">
    <property type="entry name" value="SPOT14 FAMILY MEMBER"/>
    <property type="match status" value="1"/>
</dbReference>
<evidence type="ECO:0000256" key="5">
    <source>
        <dbReference type="ARBA" id="ARBA00023242"/>
    </source>
</evidence>
<keyword evidence="5" id="KW-0539">Nucleus</keyword>